<dbReference type="InterPro" id="IPR050738">
    <property type="entry name" value="Sulfatase"/>
</dbReference>
<dbReference type="EMBL" id="JASKHM010000026">
    <property type="protein sequence ID" value="MEQ4486892.1"/>
    <property type="molecule type" value="Genomic_DNA"/>
</dbReference>
<evidence type="ECO:0000256" key="4">
    <source>
        <dbReference type="ARBA" id="ARBA00022837"/>
    </source>
</evidence>
<name>A0ABV1L5E1_9BACL</name>
<comment type="caution">
    <text evidence="6">The sequence shown here is derived from an EMBL/GenBank/DDBJ whole genome shotgun (WGS) entry which is preliminary data.</text>
</comment>
<dbReference type="SUPFAM" id="SSF53649">
    <property type="entry name" value="Alkaline phosphatase-like"/>
    <property type="match status" value="1"/>
</dbReference>
<evidence type="ECO:0000313" key="7">
    <source>
        <dbReference type="Proteomes" id="UP001493487"/>
    </source>
</evidence>
<dbReference type="PROSITE" id="PS00523">
    <property type="entry name" value="SULFATASE_1"/>
    <property type="match status" value="1"/>
</dbReference>
<dbReference type="Proteomes" id="UP001493487">
    <property type="component" value="Unassembled WGS sequence"/>
</dbReference>
<keyword evidence="4" id="KW-0106">Calcium</keyword>
<dbReference type="PANTHER" id="PTHR42693">
    <property type="entry name" value="ARYLSULFATASE FAMILY MEMBER"/>
    <property type="match status" value="1"/>
</dbReference>
<dbReference type="Gene3D" id="3.30.1120.10">
    <property type="match status" value="1"/>
</dbReference>
<accession>A0ABV1L5E1</accession>
<evidence type="ECO:0000313" key="6">
    <source>
        <dbReference type="EMBL" id="MEQ4486892.1"/>
    </source>
</evidence>
<reference evidence="6 7" key="1">
    <citation type="journal article" date="2023" name="Genome Announc.">
        <title>Pan-Genome Analyses of the Genus Cohnella and Proposal of the Novel Species Cohnella silvisoli sp. nov., Isolated from Forest Soil.</title>
        <authorList>
            <person name="Wang C."/>
            <person name="Mao L."/>
            <person name="Bao G."/>
            <person name="Zhu H."/>
        </authorList>
    </citation>
    <scope>NUCLEOTIDE SEQUENCE [LARGE SCALE GENOMIC DNA]</scope>
    <source>
        <strain evidence="6 7">NL03-T5-1</strain>
    </source>
</reference>
<evidence type="ECO:0000256" key="3">
    <source>
        <dbReference type="ARBA" id="ARBA00022801"/>
    </source>
</evidence>
<dbReference type="InterPro" id="IPR024607">
    <property type="entry name" value="Sulfatase_CS"/>
</dbReference>
<keyword evidence="2" id="KW-0479">Metal-binding</keyword>
<dbReference type="RefSeq" id="WP_232189947.1">
    <property type="nucleotide sequence ID" value="NZ_JAIOAP010000025.1"/>
</dbReference>
<keyword evidence="7" id="KW-1185">Reference proteome</keyword>
<keyword evidence="3" id="KW-0378">Hydrolase</keyword>
<sequence>MKRPNFIIIYCDDLGYGDLGCYGSDVIQTPHLDQLASEGVRFTDWYSNSPVCSPSRASLLTGKYPAKTGVCEILGGKRGTSGLPDDQTTLAKALRSSGYRTALFGKWHLGVSADNNPNTHGFDEFFGFLAGCVDYYSHIFYWGQGDGINPVHDLWHNDQEVWLNGSYLTDVITDKAVQFIGQQEEQPFFMYVPYNAPHYPMHAPAKYVDRYPGLPPDRRIMAAMISAVDDGVGAIMEQLKKTGHAESTVIFFSSDNGPSTESRNFLDGTEDLYYGGSAGIFRGHKASLFEGGIREPAILSFPAYVSGGQVKSEPFAMIDIFPTFLKLAGVVPDSGCSSLDGFDVMPVLRGEAEMRERQIFWEYNGQSAIREGNWKLVLDGKLDISRTAAEPVHLSDLSVDPSEQINLMHQYPDVVSRLRHDLHKWLVEIRGKIDVM</sequence>
<comment type="similarity">
    <text evidence="1">Belongs to the sulfatase family.</text>
</comment>
<evidence type="ECO:0000256" key="2">
    <source>
        <dbReference type="ARBA" id="ARBA00022723"/>
    </source>
</evidence>
<dbReference type="Pfam" id="PF00884">
    <property type="entry name" value="Sulfatase"/>
    <property type="match status" value="1"/>
</dbReference>
<dbReference type="InterPro" id="IPR017850">
    <property type="entry name" value="Alkaline_phosphatase_core_sf"/>
</dbReference>
<gene>
    <name evidence="6" type="ORF">QJS35_31400</name>
</gene>
<proteinExistence type="inferred from homology"/>
<protein>
    <submittedName>
        <fullName evidence="6">Sulfatase-like hydrolase/transferase</fullName>
    </submittedName>
</protein>
<organism evidence="6 7">
    <name type="scientific">Cohnella silvisoli</name>
    <dbReference type="NCBI Taxonomy" id="2873699"/>
    <lineage>
        <taxon>Bacteria</taxon>
        <taxon>Bacillati</taxon>
        <taxon>Bacillota</taxon>
        <taxon>Bacilli</taxon>
        <taxon>Bacillales</taxon>
        <taxon>Paenibacillaceae</taxon>
        <taxon>Cohnella</taxon>
    </lineage>
</organism>
<evidence type="ECO:0000259" key="5">
    <source>
        <dbReference type="Pfam" id="PF00884"/>
    </source>
</evidence>
<dbReference type="InterPro" id="IPR000917">
    <property type="entry name" value="Sulfatase_N"/>
</dbReference>
<dbReference type="Gene3D" id="3.40.720.10">
    <property type="entry name" value="Alkaline Phosphatase, subunit A"/>
    <property type="match status" value="1"/>
</dbReference>
<evidence type="ECO:0000256" key="1">
    <source>
        <dbReference type="ARBA" id="ARBA00008779"/>
    </source>
</evidence>
<dbReference type="PANTHER" id="PTHR42693:SF53">
    <property type="entry name" value="ENDO-4-O-SULFATASE"/>
    <property type="match status" value="1"/>
</dbReference>
<feature type="domain" description="Sulfatase N-terminal" evidence="5">
    <location>
        <begin position="4"/>
        <end position="330"/>
    </location>
</feature>